<dbReference type="InterPro" id="IPR050845">
    <property type="entry name" value="Cu-binding_ET"/>
</dbReference>
<dbReference type="InterPro" id="IPR008972">
    <property type="entry name" value="Cupredoxin"/>
</dbReference>
<evidence type="ECO:0000313" key="7">
    <source>
        <dbReference type="EMBL" id="KZN63006.1"/>
    </source>
</evidence>
<dbReference type="GO" id="GO:0009055">
    <property type="term" value="F:electron transfer activity"/>
    <property type="evidence" value="ECO:0007669"/>
    <property type="project" value="InterPro"/>
</dbReference>
<dbReference type="PROSITE" id="PS00196">
    <property type="entry name" value="COPPER_BLUE"/>
    <property type="match status" value="1"/>
</dbReference>
<dbReference type="AlphaFoldDB" id="A0A161YMR5"/>
<evidence type="ECO:0000259" key="6">
    <source>
        <dbReference type="Pfam" id="PF00127"/>
    </source>
</evidence>
<evidence type="ECO:0000256" key="3">
    <source>
        <dbReference type="ARBA" id="ARBA00022982"/>
    </source>
</evidence>
<gene>
    <name evidence="7" type="ORF">N478_25040</name>
</gene>
<dbReference type="Proteomes" id="UP000076661">
    <property type="component" value="Unassembled WGS sequence"/>
</dbReference>
<proteinExistence type="predicted"/>
<keyword evidence="4" id="KW-0186">Copper</keyword>
<sequence length="205" mass="22534">MNKSRLFKRRSTDPKQNKTKQNKINLSNLPRLGIYGFTNSNVCQIMIIISIQGVTSMNNLAKFAVAALAFSAFHSNANECELSIESNDMMQFSTKALSVPSKCEQVKLTLIHTGKLPSSAMGHNWVLTEKQNVKAVASDGMRAGVKNSYVKPDDDRVFAFTKVIGGGESTSITFSTKGLSKDGNYQFFCSFPGHFAIMKGTFKIV</sequence>
<dbReference type="PATRIC" id="fig|1365257.3.peg.3927"/>
<dbReference type="Gene3D" id="2.60.40.420">
    <property type="entry name" value="Cupredoxins - blue copper proteins"/>
    <property type="match status" value="1"/>
</dbReference>
<dbReference type="PANTHER" id="PTHR38439">
    <property type="entry name" value="AURACYANIN-B"/>
    <property type="match status" value="1"/>
</dbReference>
<dbReference type="SUPFAM" id="SSF49503">
    <property type="entry name" value="Cupredoxins"/>
    <property type="match status" value="1"/>
</dbReference>
<dbReference type="GO" id="GO:0005507">
    <property type="term" value="F:copper ion binding"/>
    <property type="evidence" value="ECO:0007669"/>
    <property type="project" value="InterPro"/>
</dbReference>
<dbReference type="InterPro" id="IPR014068">
    <property type="entry name" value="Azurin"/>
</dbReference>
<accession>A0A161YMR5</accession>
<organism evidence="7 8">
    <name type="scientific">Pseudoalteromonas luteoviolacea S4060-1</name>
    <dbReference type="NCBI Taxonomy" id="1365257"/>
    <lineage>
        <taxon>Bacteria</taxon>
        <taxon>Pseudomonadati</taxon>
        <taxon>Pseudomonadota</taxon>
        <taxon>Gammaproteobacteria</taxon>
        <taxon>Alteromonadales</taxon>
        <taxon>Pseudoalteromonadaceae</taxon>
        <taxon>Pseudoalteromonas</taxon>
    </lineage>
</organism>
<comment type="caution">
    <text evidence="7">The sequence shown here is derived from an EMBL/GenBank/DDBJ whole genome shotgun (WGS) entry which is preliminary data.</text>
</comment>
<keyword evidence="2" id="KW-0479">Metal-binding</keyword>
<dbReference type="InterPro" id="IPR028871">
    <property type="entry name" value="BlueCu_1_BS"/>
</dbReference>
<protein>
    <recommendedName>
        <fullName evidence="6">Blue (type 1) copper domain-containing protein</fullName>
    </recommendedName>
</protein>
<feature type="domain" description="Blue (type 1) copper" evidence="6">
    <location>
        <begin position="79"/>
        <end position="204"/>
    </location>
</feature>
<keyword evidence="3" id="KW-0249">Electron transport</keyword>
<evidence type="ECO:0000256" key="1">
    <source>
        <dbReference type="ARBA" id="ARBA00022448"/>
    </source>
</evidence>
<evidence type="ECO:0000256" key="5">
    <source>
        <dbReference type="SAM" id="MobiDB-lite"/>
    </source>
</evidence>
<dbReference type="InterPro" id="IPR000923">
    <property type="entry name" value="BlueCu_1"/>
</dbReference>
<name>A0A161YMR5_9GAMM</name>
<evidence type="ECO:0000256" key="4">
    <source>
        <dbReference type="ARBA" id="ARBA00023008"/>
    </source>
</evidence>
<dbReference type="Pfam" id="PF00127">
    <property type="entry name" value="Copper-bind"/>
    <property type="match status" value="1"/>
</dbReference>
<evidence type="ECO:0000256" key="2">
    <source>
        <dbReference type="ARBA" id="ARBA00022723"/>
    </source>
</evidence>
<reference evidence="7 8" key="1">
    <citation type="submission" date="2013-07" db="EMBL/GenBank/DDBJ databases">
        <title>Comparative Genomic and Metabolomic Analysis of Twelve Strains of Pseudoalteromonas luteoviolacea.</title>
        <authorList>
            <person name="Vynne N.G."/>
            <person name="Mansson M."/>
            <person name="Gram L."/>
        </authorList>
    </citation>
    <scope>NUCLEOTIDE SEQUENCE [LARGE SCALE GENOMIC DNA]</scope>
    <source>
        <strain evidence="7 8">S4060-1</strain>
    </source>
</reference>
<dbReference type="NCBIfam" id="TIGR02695">
    <property type="entry name" value="azurin"/>
    <property type="match status" value="1"/>
</dbReference>
<feature type="region of interest" description="Disordered" evidence="5">
    <location>
        <begin position="1"/>
        <end position="21"/>
    </location>
</feature>
<dbReference type="EMBL" id="AUXX01000036">
    <property type="protein sequence ID" value="KZN63006.1"/>
    <property type="molecule type" value="Genomic_DNA"/>
</dbReference>
<dbReference type="PANTHER" id="PTHR38439:SF2">
    <property type="entry name" value="OUTER MEMBRANE PROTEIN H.8"/>
    <property type="match status" value="1"/>
</dbReference>
<evidence type="ECO:0000313" key="8">
    <source>
        <dbReference type="Proteomes" id="UP000076661"/>
    </source>
</evidence>
<dbReference type="CDD" id="cd13922">
    <property type="entry name" value="Azurin"/>
    <property type="match status" value="1"/>
</dbReference>
<keyword evidence="1" id="KW-0813">Transport</keyword>